<dbReference type="Proteomes" id="UP000292402">
    <property type="component" value="Unassembled WGS sequence"/>
</dbReference>
<comment type="caution">
    <text evidence="1">The sequence shown here is derived from an EMBL/GenBank/DDBJ whole genome shotgun (WGS) entry which is preliminary data.</text>
</comment>
<proteinExistence type="predicted"/>
<protein>
    <submittedName>
        <fullName evidence="1">Uncharacterized protein</fullName>
    </submittedName>
</protein>
<organism evidence="1 2">
    <name type="scientific">Alternaria tenuissima</name>
    <dbReference type="NCBI Taxonomy" id="119927"/>
    <lineage>
        <taxon>Eukaryota</taxon>
        <taxon>Fungi</taxon>
        <taxon>Dikarya</taxon>
        <taxon>Ascomycota</taxon>
        <taxon>Pezizomycotina</taxon>
        <taxon>Dothideomycetes</taxon>
        <taxon>Pleosporomycetidae</taxon>
        <taxon>Pleosporales</taxon>
        <taxon>Pleosporineae</taxon>
        <taxon>Pleosporaceae</taxon>
        <taxon>Alternaria</taxon>
        <taxon>Alternaria sect. Alternaria</taxon>
        <taxon>Alternaria alternata complex</taxon>
    </lineage>
</organism>
<reference evidence="2" key="1">
    <citation type="journal article" date="2019" name="bioRxiv">
        <title>Genomics, evolutionary history and diagnostics of the Alternaria alternata species group including apple and Asian pear pathotypes.</title>
        <authorList>
            <person name="Armitage A.D."/>
            <person name="Cockerton H.M."/>
            <person name="Sreenivasaprasad S."/>
            <person name="Woodhall J.W."/>
            <person name="Lane C.R."/>
            <person name="Harrison R.J."/>
            <person name="Clarkson J.P."/>
        </authorList>
    </citation>
    <scope>NUCLEOTIDE SEQUENCE [LARGE SCALE GENOMIC DNA]</scope>
    <source>
        <strain evidence="2">FERA 1082</strain>
    </source>
</reference>
<evidence type="ECO:0000313" key="2">
    <source>
        <dbReference type="Proteomes" id="UP000292402"/>
    </source>
</evidence>
<gene>
    <name evidence="1" type="ORF">AA0114_g7093</name>
</gene>
<accession>A0A4Q4MEC2</accession>
<dbReference type="EMBL" id="PDXA01000023">
    <property type="protein sequence ID" value="RYN48433.1"/>
    <property type="molecule type" value="Genomic_DNA"/>
</dbReference>
<name>A0A4Q4MEC2_9PLEO</name>
<sequence>MAFSCISHIFINLTTPTQPVHKPNHTGLIHQASLPTNPPSTFPPAPNQPTTAFAPNLVSGATFRERMQEILSEPRTTERIETQDEDRGEDGTSWVLANKDVDGWDVGREKATQMFVKRKGRGEFRFEDAMVEGWGIGLREKEASYRVMEECNKDNQKEVFDRQEMLGDGFKYWGWVDEEIQRN</sequence>
<evidence type="ECO:0000313" key="1">
    <source>
        <dbReference type="EMBL" id="RYN48433.1"/>
    </source>
</evidence>
<dbReference type="AlphaFoldDB" id="A0A4Q4MEC2"/>